<evidence type="ECO:0000256" key="3">
    <source>
        <dbReference type="ARBA" id="ARBA00022840"/>
    </source>
</evidence>
<accession>A0A3B0YV16</accession>
<sequence>MCPFHKELLLSMTVRTRFAPSPTGYLHIGGARTALFSWLYARRYNGTFVLRIEDTDLERSTSESVQAILDGMDWLGLDYDEGPIYQTHRFDRYREAIQQLLDEGKAYKCYCSRERLDALRTEQMEKKIKPRYDGVCRDNAEPPSADAPYVIRFRNPLEGDVVIDDMIRGRVTISNEELDDLIIARTDGTPTYNFTVVIDDSDMKITHVVRGDDHLNNTPRQINIFR</sequence>
<dbReference type="AlphaFoldDB" id="A0A3B0YV16"/>
<dbReference type="InterPro" id="IPR014729">
    <property type="entry name" value="Rossmann-like_a/b/a_fold"/>
</dbReference>
<dbReference type="InterPro" id="IPR049940">
    <property type="entry name" value="GluQ/Sye"/>
</dbReference>
<proteinExistence type="predicted"/>
<gene>
    <name evidence="6" type="ORF">MNBD_GAMMA14-1085</name>
</gene>
<dbReference type="PANTHER" id="PTHR43311:SF2">
    <property type="entry name" value="GLUTAMATE--TRNA LIGASE, MITOCHONDRIAL-RELATED"/>
    <property type="match status" value="1"/>
</dbReference>
<dbReference type="GO" id="GO:0006424">
    <property type="term" value="P:glutamyl-tRNA aminoacylation"/>
    <property type="evidence" value="ECO:0007669"/>
    <property type="project" value="InterPro"/>
</dbReference>
<keyword evidence="4 6" id="KW-0030">Aminoacyl-tRNA synthetase</keyword>
<dbReference type="PANTHER" id="PTHR43311">
    <property type="entry name" value="GLUTAMATE--TRNA LIGASE"/>
    <property type="match status" value="1"/>
</dbReference>
<dbReference type="EMBL" id="UOFM01000521">
    <property type="protein sequence ID" value="VAW83261.1"/>
    <property type="molecule type" value="Genomic_DNA"/>
</dbReference>
<evidence type="ECO:0000256" key="4">
    <source>
        <dbReference type="ARBA" id="ARBA00023146"/>
    </source>
</evidence>
<keyword evidence="3" id="KW-0067">ATP-binding</keyword>
<evidence type="ECO:0000256" key="1">
    <source>
        <dbReference type="ARBA" id="ARBA00022598"/>
    </source>
</evidence>
<reference evidence="6" key="1">
    <citation type="submission" date="2018-06" db="EMBL/GenBank/DDBJ databases">
        <authorList>
            <person name="Zhirakovskaya E."/>
        </authorList>
    </citation>
    <scope>NUCLEOTIDE SEQUENCE</scope>
</reference>
<dbReference type="GO" id="GO:0005829">
    <property type="term" value="C:cytosol"/>
    <property type="evidence" value="ECO:0007669"/>
    <property type="project" value="TreeGrafter"/>
</dbReference>
<protein>
    <submittedName>
        <fullName evidence="6">Glutamyl-tRNA synthetase</fullName>
        <ecNumber evidence="6">6.1.1.17</ecNumber>
    </submittedName>
</protein>
<dbReference type="SUPFAM" id="SSF52374">
    <property type="entry name" value="Nucleotidylyl transferase"/>
    <property type="match status" value="1"/>
</dbReference>
<keyword evidence="2" id="KW-0547">Nucleotide-binding</keyword>
<evidence type="ECO:0000256" key="2">
    <source>
        <dbReference type="ARBA" id="ARBA00022741"/>
    </source>
</evidence>
<dbReference type="Pfam" id="PF00749">
    <property type="entry name" value="tRNA-synt_1c"/>
    <property type="match status" value="1"/>
</dbReference>
<keyword evidence="1 6" id="KW-0436">Ligase</keyword>
<feature type="domain" description="Glutamyl/glutaminyl-tRNA synthetase class Ib catalytic" evidence="5">
    <location>
        <begin position="14"/>
        <end position="225"/>
    </location>
</feature>
<name>A0A3B0YV16_9ZZZZ</name>
<dbReference type="PROSITE" id="PS00178">
    <property type="entry name" value="AA_TRNA_LIGASE_I"/>
    <property type="match status" value="1"/>
</dbReference>
<evidence type="ECO:0000259" key="5">
    <source>
        <dbReference type="Pfam" id="PF00749"/>
    </source>
</evidence>
<evidence type="ECO:0000313" key="6">
    <source>
        <dbReference type="EMBL" id="VAW83261.1"/>
    </source>
</evidence>
<feature type="non-terminal residue" evidence="6">
    <location>
        <position position="226"/>
    </location>
</feature>
<dbReference type="GO" id="GO:0004818">
    <property type="term" value="F:glutamate-tRNA ligase activity"/>
    <property type="evidence" value="ECO:0007669"/>
    <property type="project" value="UniProtKB-EC"/>
</dbReference>
<dbReference type="InterPro" id="IPR000924">
    <property type="entry name" value="Glu/Gln-tRNA-synth"/>
</dbReference>
<dbReference type="PRINTS" id="PR00987">
    <property type="entry name" value="TRNASYNTHGLU"/>
</dbReference>
<dbReference type="InterPro" id="IPR001412">
    <property type="entry name" value="aa-tRNA-synth_I_CS"/>
</dbReference>
<dbReference type="EC" id="6.1.1.17" evidence="6"/>
<dbReference type="InterPro" id="IPR020058">
    <property type="entry name" value="Glu/Gln-tRNA-synth_Ib_cat-dom"/>
</dbReference>
<dbReference type="NCBIfam" id="TIGR00464">
    <property type="entry name" value="gltX_bact"/>
    <property type="match status" value="1"/>
</dbReference>
<dbReference type="InterPro" id="IPR004527">
    <property type="entry name" value="Glu-tRNA-ligase_bac/mito"/>
</dbReference>
<dbReference type="Gene3D" id="3.40.50.620">
    <property type="entry name" value="HUPs"/>
    <property type="match status" value="1"/>
</dbReference>
<organism evidence="6">
    <name type="scientific">hydrothermal vent metagenome</name>
    <dbReference type="NCBI Taxonomy" id="652676"/>
    <lineage>
        <taxon>unclassified sequences</taxon>
        <taxon>metagenomes</taxon>
        <taxon>ecological metagenomes</taxon>
    </lineage>
</organism>
<dbReference type="GO" id="GO:0005524">
    <property type="term" value="F:ATP binding"/>
    <property type="evidence" value="ECO:0007669"/>
    <property type="project" value="UniProtKB-KW"/>
</dbReference>